<organism evidence="1 2">
    <name type="scientific">Pendulispora brunnea</name>
    <dbReference type="NCBI Taxonomy" id="2905690"/>
    <lineage>
        <taxon>Bacteria</taxon>
        <taxon>Pseudomonadati</taxon>
        <taxon>Myxococcota</taxon>
        <taxon>Myxococcia</taxon>
        <taxon>Myxococcales</taxon>
        <taxon>Sorangiineae</taxon>
        <taxon>Pendulisporaceae</taxon>
        <taxon>Pendulispora</taxon>
    </lineage>
</organism>
<evidence type="ECO:0000313" key="1">
    <source>
        <dbReference type="EMBL" id="WXA95146.1"/>
    </source>
</evidence>
<dbReference type="CDD" id="cd16018">
    <property type="entry name" value="Enpp"/>
    <property type="match status" value="1"/>
</dbReference>
<accession>A0ABZ2K8X8</accession>
<reference evidence="1 2" key="1">
    <citation type="submission" date="2021-12" db="EMBL/GenBank/DDBJ databases">
        <title>Discovery of the Pendulisporaceae a myxobacterial family with distinct sporulation behavior and unique specialized metabolism.</title>
        <authorList>
            <person name="Garcia R."/>
            <person name="Popoff A."/>
            <person name="Bader C.D."/>
            <person name="Loehr J."/>
            <person name="Walesch S."/>
            <person name="Walt C."/>
            <person name="Boldt J."/>
            <person name="Bunk B."/>
            <person name="Haeckl F.J.F.P.J."/>
            <person name="Gunesch A.P."/>
            <person name="Birkelbach J."/>
            <person name="Nuebel U."/>
            <person name="Pietschmann T."/>
            <person name="Bach T."/>
            <person name="Mueller R."/>
        </authorList>
    </citation>
    <scope>NUCLEOTIDE SEQUENCE [LARGE SCALE GENOMIC DNA]</scope>
    <source>
        <strain evidence="1 2">MSr12523</strain>
    </source>
</reference>
<name>A0ABZ2K8X8_9BACT</name>
<keyword evidence="2" id="KW-1185">Reference proteome</keyword>
<dbReference type="PANTHER" id="PTHR10151:SF120">
    <property type="entry name" value="BIS(5'-ADENOSYL)-TRIPHOSPHATASE"/>
    <property type="match status" value="1"/>
</dbReference>
<evidence type="ECO:0000313" key="2">
    <source>
        <dbReference type="Proteomes" id="UP001379533"/>
    </source>
</evidence>
<dbReference type="EMBL" id="CP089982">
    <property type="protein sequence ID" value="WXA95146.1"/>
    <property type="molecule type" value="Genomic_DNA"/>
</dbReference>
<dbReference type="SUPFAM" id="SSF53649">
    <property type="entry name" value="Alkaline phosphatase-like"/>
    <property type="match status" value="1"/>
</dbReference>
<dbReference type="InterPro" id="IPR017850">
    <property type="entry name" value="Alkaline_phosphatase_core_sf"/>
</dbReference>
<gene>
    <name evidence="1" type="ORF">LZC95_53090</name>
</gene>
<dbReference type="Gene3D" id="3.40.720.10">
    <property type="entry name" value="Alkaline Phosphatase, subunit A"/>
    <property type="match status" value="1"/>
</dbReference>
<proteinExistence type="predicted"/>
<dbReference type="PANTHER" id="PTHR10151">
    <property type="entry name" value="ECTONUCLEOTIDE PYROPHOSPHATASE/PHOSPHODIESTERASE"/>
    <property type="match status" value="1"/>
</dbReference>
<protein>
    <submittedName>
        <fullName evidence="1">Alkaline phosphatase family protein</fullName>
    </submittedName>
</protein>
<sequence>MSMRRTVVLDVVGLARDLIGEATPNLARLARDVGVRSLDTVLPAVTCSVQSTFTTGLSPREHGCVGNGWYFRDLAEVWFWRQSNHLVGGEKIWDAAKKRDPSFSCAKLFWWYNMYSSADFAVTPRPLYPADGRKIPDIYTEPAELRDELNARLGSFPLFNFWGPKAGIVSSQWIADCAKHVFDTKKPTLTLVYLPHLDYDLQRLGPDDPRMASALREIDGVVGDLVEHFRRHDARVIVLSEYAITKVTGPVHINRVLRDAGLLRVREELGLEKLDAGGSEAFAVSDHQVAHVYVRRKERIAEVKRLLEGVAGIDQVLGEDEKRAAGLDHARSGELIALSKPDTWFTYYYWLDDERAPDFARTVDIHRKPGYDPAELFVDPALRLPMLRVGTRIAQKTLGFRMLMDVIPLDATLVKGSHGRLTTPDRAPVFLSTEPSLIPEGPVEAAQVKDLVLRHIFDHGT</sequence>
<dbReference type="Proteomes" id="UP001379533">
    <property type="component" value="Chromosome"/>
</dbReference>
<dbReference type="InterPro" id="IPR002591">
    <property type="entry name" value="Phosphodiest/P_Trfase"/>
</dbReference>
<dbReference type="RefSeq" id="WP_394845755.1">
    <property type="nucleotide sequence ID" value="NZ_CP089982.1"/>
</dbReference>
<dbReference type="Pfam" id="PF01663">
    <property type="entry name" value="Phosphodiest"/>
    <property type="match status" value="1"/>
</dbReference>